<organism evidence="9 10">
    <name type="scientific">Gelidibacter algens</name>
    <dbReference type="NCBI Taxonomy" id="49280"/>
    <lineage>
        <taxon>Bacteria</taxon>
        <taxon>Pseudomonadati</taxon>
        <taxon>Bacteroidota</taxon>
        <taxon>Flavobacteriia</taxon>
        <taxon>Flavobacteriales</taxon>
        <taxon>Flavobacteriaceae</taxon>
        <taxon>Gelidibacter</taxon>
    </lineage>
</organism>
<feature type="domain" description="Amidohydrolase-related" evidence="8">
    <location>
        <begin position="38"/>
        <end position="378"/>
    </location>
</feature>
<evidence type="ECO:0000256" key="4">
    <source>
        <dbReference type="PIRNR" id="PIRNR038994"/>
    </source>
</evidence>
<dbReference type="Gene3D" id="3.20.20.140">
    <property type="entry name" value="Metal-dependent hydrolases"/>
    <property type="match status" value="1"/>
</dbReference>
<feature type="binding site" evidence="7">
    <location>
        <position position="209"/>
    </location>
    <ligand>
        <name>Zn(2+)</name>
        <dbReference type="ChEBI" id="CHEBI:29105"/>
    </ligand>
</feature>
<feature type="binding site" evidence="7">
    <location>
        <position position="188"/>
    </location>
    <ligand>
        <name>Zn(2+)</name>
        <dbReference type="ChEBI" id="CHEBI:29105"/>
    </ligand>
</feature>
<reference evidence="9 10" key="1">
    <citation type="submission" date="2018-06" db="EMBL/GenBank/DDBJ databases">
        <title>Genomic Encyclopedia of Archaeal and Bacterial Type Strains, Phase II (KMG-II): from individual species to whole genera.</title>
        <authorList>
            <person name="Goeker M."/>
        </authorList>
    </citation>
    <scope>NUCLEOTIDE SEQUENCE [LARGE SCALE GENOMIC DNA]</scope>
    <source>
        <strain evidence="9 10">DSM 12408</strain>
    </source>
</reference>
<evidence type="ECO:0000256" key="1">
    <source>
        <dbReference type="ARBA" id="ARBA00010716"/>
    </source>
</evidence>
<evidence type="ECO:0000256" key="6">
    <source>
        <dbReference type="PIRSR" id="PIRSR038994-2"/>
    </source>
</evidence>
<feature type="binding site" evidence="6">
    <location>
        <position position="133"/>
    </location>
    <ligand>
        <name>substrate</name>
    </ligand>
</feature>
<dbReference type="STRING" id="49280.A9996_07010"/>
<evidence type="ECO:0000256" key="3">
    <source>
        <dbReference type="ARBA" id="ARBA00022801"/>
    </source>
</evidence>
<dbReference type="RefSeq" id="WP_066432629.1">
    <property type="nucleotide sequence ID" value="NZ_LZRN01000010.1"/>
</dbReference>
<dbReference type="SUPFAM" id="SSF51556">
    <property type="entry name" value="Metallo-dependent hydrolases"/>
    <property type="match status" value="1"/>
</dbReference>
<evidence type="ECO:0000259" key="8">
    <source>
        <dbReference type="Pfam" id="PF01979"/>
    </source>
</evidence>
<dbReference type="InterPro" id="IPR032466">
    <property type="entry name" value="Metal_Hydrolase"/>
</dbReference>
<dbReference type="GO" id="GO:0008448">
    <property type="term" value="F:N-acetylglucosamine-6-phosphate deacetylase activity"/>
    <property type="evidence" value="ECO:0007669"/>
    <property type="project" value="InterPro"/>
</dbReference>
<dbReference type="PIRSF" id="PIRSF038994">
    <property type="entry name" value="NagA"/>
    <property type="match status" value="1"/>
</dbReference>
<dbReference type="Pfam" id="PF01979">
    <property type="entry name" value="Amidohydro_1"/>
    <property type="match status" value="1"/>
</dbReference>
<evidence type="ECO:0000313" key="10">
    <source>
        <dbReference type="Proteomes" id="UP000248987"/>
    </source>
</evidence>
<dbReference type="PANTHER" id="PTHR11113">
    <property type="entry name" value="N-ACETYLGLUCOSAMINE-6-PHOSPHATE DEACETYLASE"/>
    <property type="match status" value="1"/>
</dbReference>
<dbReference type="EMBL" id="QLLQ01000001">
    <property type="protein sequence ID" value="RAJ27673.1"/>
    <property type="molecule type" value="Genomic_DNA"/>
</dbReference>
<feature type="binding site" evidence="6">
    <location>
        <position position="220"/>
    </location>
    <ligand>
        <name>substrate</name>
    </ligand>
</feature>
<dbReference type="InterPro" id="IPR006680">
    <property type="entry name" value="Amidohydro-rel"/>
</dbReference>
<sequence>MVLEALDYRTDQPIRLEIAEGSIIQISECPKLLPTNSYIAPGLVDLQINGFKGIDFNTKGLSVSDVEALTHILFEKGITSYFPTIITNSDTATESLIKLIASACESNTEINTAIGGIHLEGPFLSPEDGPRGAHPREFIKAPDWDLFSKWQRVAGGRLRIITLSPEWPESIDFIKRCTDSGVIVSIGHTAANPEQINQAIAAGASMSTHLGNASHAMLPRHSNYVWEQLASDNLWSTLIADGFHLPDALLKIFLRTKPNKSLLVSDATSYAELPTGSYSGHIGGNVELDATGRLFMKERPSMLAGSAQSLLWCVNQLIRKNILPLPEAWNMASIKPTEAIFGKVTNDLKVGQPADLVVFERENDNLKIIKTIKNGKIVFSIPDEK</sequence>
<feature type="binding site" evidence="6">
    <location>
        <position position="244"/>
    </location>
    <ligand>
        <name>substrate</name>
    </ligand>
</feature>
<protein>
    <submittedName>
        <fullName evidence="9">N-acetylglucosamine-6-phosphate deacetylase</fullName>
    </submittedName>
</protein>
<evidence type="ECO:0000313" key="9">
    <source>
        <dbReference type="EMBL" id="RAJ27673.1"/>
    </source>
</evidence>
<dbReference type="GO" id="GO:0006046">
    <property type="term" value="P:N-acetylglucosamine catabolic process"/>
    <property type="evidence" value="ECO:0007669"/>
    <property type="project" value="TreeGrafter"/>
</dbReference>
<feature type="binding site" evidence="7">
    <location>
        <position position="120"/>
    </location>
    <ligand>
        <name>Zn(2+)</name>
        <dbReference type="ChEBI" id="CHEBI:29105"/>
    </ligand>
</feature>
<accession>A0A1A7R5M0</accession>
<dbReference type="GO" id="GO:0046872">
    <property type="term" value="F:metal ion binding"/>
    <property type="evidence" value="ECO:0007669"/>
    <property type="project" value="UniProtKB-KW"/>
</dbReference>
<keyword evidence="2 7" id="KW-0479">Metal-binding</keyword>
<dbReference type="OrthoDB" id="9776488at2"/>
<dbReference type="InterPro" id="IPR003764">
    <property type="entry name" value="GlcNAc_6-P_deAcase"/>
</dbReference>
<keyword evidence="4" id="KW-0119">Carbohydrate metabolism</keyword>
<comment type="similarity">
    <text evidence="1 4">Belongs to the metallo-dependent hydrolases superfamily. NagA family.</text>
</comment>
<proteinExistence type="inferred from homology"/>
<comment type="cofactor">
    <cofactor evidence="7">
        <name>a divalent metal cation</name>
        <dbReference type="ChEBI" id="CHEBI:60240"/>
    </cofactor>
    <text evidence="7">Binds 1 divalent metal cation per subunit.</text>
</comment>
<name>A0A1A7R5M0_9FLAO</name>
<feature type="binding site" evidence="6">
    <location>
        <begin position="212"/>
        <end position="213"/>
    </location>
    <ligand>
        <name>substrate</name>
    </ligand>
</feature>
<keyword evidence="3 4" id="KW-0378">Hydrolase</keyword>
<dbReference type="Proteomes" id="UP000248987">
    <property type="component" value="Unassembled WGS sequence"/>
</dbReference>
<evidence type="ECO:0000256" key="7">
    <source>
        <dbReference type="PIRSR" id="PIRSR038994-3"/>
    </source>
</evidence>
<comment type="caution">
    <text evidence="9">The sequence shown here is derived from an EMBL/GenBank/DDBJ whole genome shotgun (WGS) entry which is preliminary data.</text>
</comment>
<feature type="binding site" evidence="6">
    <location>
        <begin position="303"/>
        <end position="305"/>
    </location>
    <ligand>
        <name>substrate</name>
    </ligand>
</feature>
<evidence type="ECO:0000256" key="2">
    <source>
        <dbReference type="ARBA" id="ARBA00022723"/>
    </source>
</evidence>
<keyword evidence="10" id="KW-1185">Reference proteome</keyword>
<dbReference type="PANTHER" id="PTHR11113:SF14">
    <property type="entry name" value="N-ACETYLGLUCOSAMINE-6-PHOSPHATE DEACETYLASE"/>
    <property type="match status" value="1"/>
</dbReference>
<evidence type="ECO:0000256" key="5">
    <source>
        <dbReference type="PIRSR" id="PIRSR038994-1"/>
    </source>
</evidence>
<dbReference type="AlphaFoldDB" id="A0A1A7R5M0"/>
<gene>
    <name evidence="9" type="ORF">LX77_00247</name>
</gene>
<feature type="active site" description="Proton donor/acceptor" evidence="5">
    <location>
        <position position="266"/>
    </location>
</feature>